<protein>
    <submittedName>
        <fullName evidence="2">XRE family transcriptional regulator</fullName>
    </submittedName>
</protein>
<reference evidence="2 3" key="1">
    <citation type="submission" date="2018-09" db="EMBL/GenBank/DDBJ databases">
        <title>Nocardia yunnanensis sp. nov., an actinomycete isolated from a soil sample.</title>
        <authorList>
            <person name="Zhang J."/>
        </authorList>
    </citation>
    <scope>NUCLEOTIDE SEQUENCE [LARGE SCALE GENOMIC DNA]</scope>
    <source>
        <strain evidence="2 3">CFHS0054</strain>
    </source>
</reference>
<dbReference type="Pfam" id="PF13560">
    <property type="entry name" value="HTH_31"/>
    <property type="match status" value="1"/>
</dbReference>
<dbReference type="RefSeq" id="WP_120741030.1">
    <property type="nucleotide sequence ID" value="NZ_CP032568.1"/>
</dbReference>
<dbReference type="EMBL" id="CP032568">
    <property type="protein sequence ID" value="AYF76978.1"/>
    <property type="molecule type" value="Genomic_DNA"/>
</dbReference>
<dbReference type="KEGG" id="nyu:D7D52_27815"/>
<gene>
    <name evidence="2" type="ORF">D7D52_27815</name>
</gene>
<dbReference type="InterPro" id="IPR001387">
    <property type="entry name" value="Cro/C1-type_HTH"/>
</dbReference>
<proteinExistence type="predicted"/>
<dbReference type="Gene3D" id="1.10.260.40">
    <property type="entry name" value="lambda repressor-like DNA-binding domains"/>
    <property type="match status" value="1"/>
</dbReference>
<dbReference type="AlphaFoldDB" id="A0A386ZHD6"/>
<evidence type="ECO:0000313" key="2">
    <source>
        <dbReference type="EMBL" id="AYF76978.1"/>
    </source>
</evidence>
<dbReference type="SMART" id="SM00530">
    <property type="entry name" value="HTH_XRE"/>
    <property type="match status" value="1"/>
</dbReference>
<sequence>MVQDNEFGARLMRLRQQAGMTRPVLGELAGRSGSWVKSLETGRLKLPRLPMLIRLAEILDLNDLTQLTGEQPLARSVYAKATHPALPKVTEALASYPVTPSTENADLSPEALAARVQQAWVLWHGAAHQRSAVATLLPNLLCDTRVAVRQLDGKDRRRVQALLAQVYHLTQLYLSFQPPAALVLMSGDRAMTAAQDADDPHAMAAAAWYVNHVYRDAGEEHEARVVLANQMCALLSPDKAGPDLALWGLLHLAMALSYAKIGREGDALRRWDEADRAARALGDDYVHPWLIFGRAMVDAYMITIQADLIHSGYAIQQAARVDLGKMPSATRRSFHTAETARAHHMRDEPLATVTLLSKANRESPDTFGFSLFARSAVPDLVEGGGATVRADAERLASVLGLEV</sequence>
<dbReference type="GO" id="GO:0003677">
    <property type="term" value="F:DNA binding"/>
    <property type="evidence" value="ECO:0007669"/>
    <property type="project" value="InterPro"/>
</dbReference>
<keyword evidence="3" id="KW-1185">Reference proteome</keyword>
<accession>A0A386ZHD6</accession>
<feature type="domain" description="HTH cro/C1-type" evidence="1">
    <location>
        <begin position="11"/>
        <end position="67"/>
    </location>
</feature>
<dbReference type="SUPFAM" id="SSF47413">
    <property type="entry name" value="lambda repressor-like DNA-binding domains"/>
    <property type="match status" value="1"/>
</dbReference>
<dbReference type="CDD" id="cd00093">
    <property type="entry name" value="HTH_XRE"/>
    <property type="match status" value="1"/>
</dbReference>
<dbReference type="Proteomes" id="UP000267164">
    <property type="component" value="Chromosome"/>
</dbReference>
<organism evidence="2 3">
    <name type="scientific">Nocardia yunnanensis</name>
    <dbReference type="NCBI Taxonomy" id="2382165"/>
    <lineage>
        <taxon>Bacteria</taxon>
        <taxon>Bacillati</taxon>
        <taxon>Actinomycetota</taxon>
        <taxon>Actinomycetes</taxon>
        <taxon>Mycobacteriales</taxon>
        <taxon>Nocardiaceae</taxon>
        <taxon>Nocardia</taxon>
    </lineage>
</organism>
<name>A0A386ZHD6_9NOCA</name>
<dbReference type="PROSITE" id="PS50943">
    <property type="entry name" value="HTH_CROC1"/>
    <property type="match status" value="1"/>
</dbReference>
<dbReference type="OrthoDB" id="3504495at2"/>
<dbReference type="InterPro" id="IPR010982">
    <property type="entry name" value="Lambda_DNA-bd_dom_sf"/>
</dbReference>
<evidence type="ECO:0000313" key="3">
    <source>
        <dbReference type="Proteomes" id="UP000267164"/>
    </source>
</evidence>
<evidence type="ECO:0000259" key="1">
    <source>
        <dbReference type="PROSITE" id="PS50943"/>
    </source>
</evidence>